<sequence length="51" mass="5880">MNRYEFTITLGGCGDTVEQAWDDAVDSVYNDKRFSIYDDSIEVKLTEKNIN</sequence>
<protein>
    <submittedName>
        <fullName evidence="1">Uncharacterized protein</fullName>
    </submittedName>
</protein>
<accession>A0A0F8Z1Z9</accession>
<name>A0A0F8Z1Z9_9ZZZZ</name>
<reference evidence="1" key="1">
    <citation type="journal article" date="2015" name="Nature">
        <title>Complex archaea that bridge the gap between prokaryotes and eukaryotes.</title>
        <authorList>
            <person name="Spang A."/>
            <person name="Saw J.H."/>
            <person name="Jorgensen S.L."/>
            <person name="Zaremba-Niedzwiedzka K."/>
            <person name="Martijn J."/>
            <person name="Lind A.E."/>
            <person name="van Eijk R."/>
            <person name="Schleper C."/>
            <person name="Guy L."/>
            <person name="Ettema T.J."/>
        </authorList>
    </citation>
    <scope>NUCLEOTIDE SEQUENCE</scope>
</reference>
<organism evidence="1">
    <name type="scientific">marine sediment metagenome</name>
    <dbReference type="NCBI Taxonomy" id="412755"/>
    <lineage>
        <taxon>unclassified sequences</taxon>
        <taxon>metagenomes</taxon>
        <taxon>ecological metagenomes</taxon>
    </lineage>
</organism>
<comment type="caution">
    <text evidence="1">The sequence shown here is derived from an EMBL/GenBank/DDBJ whole genome shotgun (WGS) entry which is preliminary data.</text>
</comment>
<gene>
    <name evidence="1" type="ORF">LCGC14_2826770</name>
</gene>
<evidence type="ECO:0000313" key="1">
    <source>
        <dbReference type="EMBL" id="KKK80110.1"/>
    </source>
</evidence>
<dbReference type="AlphaFoldDB" id="A0A0F8Z1Z9"/>
<dbReference type="EMBL" id="LAZR01053730">
    <property type="protein sequence ID" value="KKK80110.1"/>
    <property type="molecule type" value="Genomic_DNA"/>
</dbReference>
<proteinExistence type="predicted"/>